<dbReference type="InterPro" id="IPR048716">
    <property type="entry name" value="Phosphatase-like_N"/>
</dbReference>
<dbReference type="OrthoDB" id="9799372at2"/>
<dbReference type="PANTHER" id="PTHR43428:SF1">
    <property type="entry name" value="ARSENATE REDUCTASE"/>
    <property type="match status" value="1"/>
</dbReference>
<feature type="domain" description="HTH arsR-type" evidence="2">
    <location>
        <begin position="10"/>
        <end position="106"/>
    </location>
</feature>
<evidence type="ECO:0000256" key="1">
    <source>
        <dbReference type="ARBA" id="ARBA00022849"/>
    </source>
</evidence>
<evidence type="ECO:0000313" key="4">
    <source>
        <dbReference type="Proteomes" id="UP000321484"/>
    </source>
</evidence>
<dbReference type="CDD" id="cd00090">
    <property type="entry name" value="HTH_ARSR"/>
    <property type="match status" value="1"/>
</dbReference>
<dbReference type="SMART" id="SM00418">
    <property type="entry name" value="HTH_ARSR"/>
    <property type="match status" value="1"/>
</dbReference>
<dbReference type="Proteomes" id="UP000321484">
    <property type="component" value="Unassembled WGS sequence"/>
</dbReference>
<dbReference type="InterPro" id="IPR023485">
    <property type="entry name" value="Ptyr_pPase"/>
</dbReference>
<dbReference type="SMART" id="SM00226">
    <property type="entry name" value="LMWPc"/>
    <property type="match status" value="1"/>
</dbReference>
<dbReference type="AlphaFoldDB" id="A0A511YYT1"/>
<evidence type="ECO:0000313" key="3">
    <source>
        <dbReference type="EMBL" id="GEN80296.1"/>
    </source>
</evidence>
<accession>A0A511YYT1</accession>
<dbReference type="Pfam" id="PF01022">
    <property type="entry name" value="HTH_5"/>
    <property type="match status" value="1"/>
</dbReference>
<dbReference type="EMBL" id="BJYK01000006">
    <property type="protein sequence ID" value="GEN80296.1"/>
    <property type="molecule type" value="Genomic_DNA"/>
</dbReference>
<keyword evidence="4" id="KW-1185">Reference proteome</keyword>
<dbReference type="SUPFAM" id="SSF46785">
    <property type="entry name" value="Winged helix' DNA-binding domain"/>
    <property type="match status" value="1"/>
</dbReference>
<dbReference type="InterPro" id="IPR036388">
    <property type="entry name" value="WH-like_DNA-bd_sf"/>
</dbReference>
<sequence length="338" mass="36445">MATGARERAIGSGVAEALAEALRAIGDPIRLRVLSAIATADAGEVSAGELAAMTEVTAPTVSHHLRVLKEAGLLVSDRRASAVYYRLATDVQQAVTVLLEAFAPVAARLGSQRRPDVPERLGGIDPLRHADELIDRVGEKLVERYGDLTRDVVVRTVRESYTALLRTARVTRYVPVLAERFAKQRLDDLRRVEGQSATVRRPQVLFVCVANAGRSQLAAALLRHYVGDAVVIRSAGSHPADEIHPTVQPLLEEILGPDAETPFPKPLTDDAVRAADVVITMGCGDVCPVFPGKRYEDWALGDPALASPEGVRAIRDEIDARVRALAVELLDQPISTDT</sequence>
<dbReference type="PROSITE" id="PS50987">
    <property type="entry name" value="HTH_ARSR_2"/>
    <property type="match status" value="1"/>
</dbReference>
<dbReference type="Gene3D" id="3.40.50.2300">
    <property type="match status" value="1"/>
</dbReference>
<organism evidence="3 4">
    <name type="scientific">Actinotalea fermentans</name>
    <dbReference type="NCBI Taxonomy" id="43671"/>
    <lineage>
        <taxon>Bacteria</taxon>
        <taxon>Bacillati</taxon>
        <taxon>Actinomycetota</taxon>
        <taxon>Actinomycetes</taxon>
        <taxon>Micrococcales</taxon>
        <taxon>Cellulomonadaceae</taxon>
        <taxon>Actinotalea</taxon>
    </lineage>
</organism>
<dbReference type="InterPro" id="IPR036390">
    <property type="entry name" value="WH_DNA-bd_sf"/>
</dbReference>
<dbReference type="Pfam" id="PF01451">
    <property type="entry name" value="LMWPc"/>
    <property type="match status" value="1"/>
</dbReference>
<comment type="caution">
    <text evidence="3">The sequence shown here is derived from an EMBL/GenBank/DDBJ whole genome shotgun (WGS) entry which is preliminary data.</text>
</comment>
<dbReference type="PANTHER" id="PTHR43428">
    <property type="entry name" value="ARSENATE REDUCTASE"/>
    <property type="match status" value="1"/>
</dbReference>
<gene>
    <name evidence="3" type="ORF">AFE02nite_20300</name>
</gene>
<reference evidence="3 4" key="1">
    <citation type="submission" date="2019-07" db="EMBL/GenBank/DDBJ databases">
        <title>Whole genome shotgun sequence of Actinotalea fermentans NBRC 105374.</title>
        <authorList>
            <person name="Hosoyama A."/>
            <person name="Uohara A."/>
            <person name="Ohji S."/>
            <person name="Ichikawa N."/>
        </authorList>
    </citation>
    <scope>NUCLEOTIDE SEQUENCE [LARGE SCALE GENOMIC DNA]</scope>
    <source>
        <strain evidence="3 4">NBRC 105374</strain>
    </source>
</reference>
<dbReference type="CDD" id="cd16345">
    <property type="entry name" value="LMWP_ArsC"/>
    <property type="match status" value="1"/>
</dbReference>
<dbReference type="SUPFAM" id="SSF52788">
    <property type="entry name" value="Phosphotyrosine protein phosphatases I"/>
    <property type="match status" value="1"/>
</dbReference>
<dbReference type="GO" id="GO:0003700">
    <property type="term" value="F:DNA-binding transcription factor activity"/>
    <property type="evidence" value="ECO:0007669"/>
    <property type="project" value="InterPro"/>
</dbReference>
<name>A0A511YYT1_9CELL</name>
<proteinExistence type="predicted"/>
<dbReference type="GO" id="GO:0046685">
    <property type="term" value="P:response to arsenic-containing substance"/>
    <property type="evidence" value="ECO:0007669"/>
    <property type="project" value="UniProtKB-KW"/>
</dbReference>
<dbReference type="NCBIfam" id="NF033788">
    <property type="entry name" value="HTH_metalloreg"/>
    <property type="match status" value="1"/>
</dbReference>
<evidence type="ECO:0000259" key="2">
    <source>
        <dbReference type="PROSITE" id="PS50987"/>
    </source>
</evidence>
<dbReference type="NCBIfam" id="NF046112">
    <property type="entry name" value="MSMEG_6209_Nter"/>
    <property type="match status" value="1"/>
</dbReference>
<dbReference type="Gene3D" id="1.10.8.1060">
    <property type="entry name" value="Corynebacterium glutamicum thioredoxin-dependent arsenate reductase, N-terminal domain"/>
    <property type="match status" value="1"/>
</dbReference>
<dbReference type="InterPro" id="IPR001845">
    <property type="entry name" value="HTH_ArsR_DNA-bd_dom"/>
</dbReference>
<dbReference type="InterPro" id="IPR011991">
    <property type="entry name" value="ArsR-like_HTH"/>
</dbReference>
<dbReference type="Gene3D" id="1.10.10.10">
    <property type="entry name" value="Winged helix-like DNA-binding domain superfamily/Winged helix DNA-binding domain"/>
    <property type="match status" value="1"/>
</dbReference>
<dbReference type="PRINTS" id="PR00778">
    <property type="entry name" value="HTHARSR"/>
</dbReference>
<dbReference type="InterPro" id="IPR036196">
    <property type="entry name" value="Ptyr_pPase_sf"/>
</dbReference>
<protein>
    <recommendedName>
        <fullName evidence="2">HTH arsR-type domain-containing protein</fullName>
    </recommendedName>
</protein>
<dbReference type="Pfam" id="PF21234">
    <property type="entry name" value="Phosphatase-like_N"/>
    <property type="match status" value="1"/>
</dbReference>
<keyword evidence="1" id="KW-0059">Arsenical resistance</keyword>
<dbReference type="RefSeq" id="WP_034243315.1">
    <property type="nucleotide sequence ID" value="NZ_BJYK01000006.1"/>
</dbReference>